<dbReference type="AlphaFoldDB" id="A0A5B0LJ50"/>
<dbReference type="EMBL" id="VSWC01000197">
    <property type="protein sequence ID" value="KAA1064632.1"/>
    <property type="molecule type" value="Genomic_DNA"/>
</dbReference>
<protein>
    <submittedName>
        <fullName evidence="2">Uncharacterized protein</fullName>
    </submittedName>
</protein>
<comment type="caution">
    <text evidence="2">The sequence shown here is derived from an EMBL/GenBank/DDBJ whole genome shotgun (WGS) entry which is preliminary data.</text>
</comment>
<evidence type="ECO:0000313" key="3">
    <source>
        <dbReference type="Proteomes" id="UP000324748"/>
    </source>
</evidence>
<proteinExistence type="predicted"/>
<reference evidence="2 3" key="1">
    <citation type="submission" date="2019-05" db="EMBL/GenBank/DDBJ databases">
        <title>Emergence of the Ug99 lineage of the wheat stem rust pathogen through somatic hybridization.</title>
        <authorList>
            <person name="Li F."/>
            <person name="Upadhyaya N.M."/>
            <person name="Sperschneider J."/>
            <person name="Matny O."/>
            <person name="Nguyen-Phuc H."/>
            <person name="Mago R."/>
            <person name="Raley C."/>
            <person name="Miller M.E."/>
            <person name="Silverstein K.A.T."/>
            <person name="Henningsen E."/>
            <person name="Hirsch C.D."/>
            <person name="Visser B."/>
            <person name="Pretorius Z.A."/>
            <person name="Steffenson B.J."/>
            <person name="Schwessinger B."/>
            <person name="Dodds P.N."/>
            <person name="Figueroa M."/>
        </authorList>
    </citation>
    <scope>NUCLEOTIDE SEQUENCE [LARGE SCALE GENOMIC DNA]</scope>
    <source>
        <strain evidence="2">21-0</strain>
    </source>
</reference>
<feature type="compositionally biased region" description="Polar residues" evidence="1">
    <location>
        <begin position="9"/>
        <end position="23"/>
    </location>
</feature>
<evidence type="ECO:0000313" key="2">
    <source>
        <dbReference type="EMBL" id="KAA1064632.1"/>
    </source>
</evidence>
<sequence>MPIRRVSTSRHTNYPSIPESPSNAARKRPISLALSPSLTCLISFIILKVRLSACKESVAIKFYRLNSFPLLFNCSIHLNNTKETLIGYSQPRYNRCIPGIGLQAKALGTIFLYLDSSIFAKS</sequence>
<feature type="region of interest" description="Disordered" evidence="1">
    <location>
        <begin position="1"/>
        <end position="26"/>
    </location>
</feature>
<name>A0A5B0LJ50_PUCGR</name>
<keyword evidence="3" id="KW-1185">Reference proteome</keyword>
<dbReference type="Proteomes" id="UP000324748">
    <property type="component" value="Unassembled WGS sequence"/>
</dbReference>
<gene>
    <name evidence="2" type="ORF">PGT21_010022</name>
</gene>
<evidence type="ECO:0000256" key="1">
    <source>
        <dbReference type="SAM" id="MobiDB-lite"/>
    </source>
</evidence>
<accession>A0A5B0LJ50</accession>
<organism evidence="2 3">
    <name type="scientific">Puccinia graminis f. sp. tritici</name>
    <dbReference type="NCBI Taxonomy" id="56615"/>
    <lineage>
        <taxon>Eukaryota</taxon>
        <taxon>Fungi</taxon>
        <taxon>Dikarya</taxon>
        <taxon>Basidiomycota</taxon>
        <taxon>Pucciniomycotina</taxon>
        <taxon>Pucciniomycetes</taxon>
        <taxon>Pucciniales</taxon>
        <taxon>Pucciniaceae</taxon>
        <taxon>Puccinia</taxon>
    </lineage>
</organism>